<accession>A0A1Z4GCL0</accession>
<dbReference type="EMBL" id="AP018174">
    <property type="protein sequence ID" value="BAY15066.1"/>
    <property type="molecule type" value="Genomic_DNA"/>
</dbReference>
<evidence type="ECO:0000313" key="2">
    <source>
        <dbReference type="EMBL" id="BAY15066.1"/>
    </source>
</evidence>
<evidence type="ECO:0000313" key="3">
    <source>
        <dbReference type="Proteomes" id="UP000218287"/>
    </source>
</evidence>
<dbReference type="Pfam" id="PF04480">
    <property type="entry name" value="DUF559"/>
    <property type="match status" value="1"/>
</dbReference>
<dbReference type="Gene3D" id="2.160.20.80">
    <property type="entry name" value="E3 ubiquitin-protein ligase SopA"/>
    <property type="match status" value="1"/>
</dbReference>
<reference evidence="2 3" key="1">
    <citation type="submission" date="2017-06" db="EMBL/GenBank/DDBJ databases">
        <title>Genome sequencing of cyanobaciteial culture collection at National Institute for Environmental Studies (NIES).</title>
        <authorList>
            <person name="Hirose Y."/>
            <person name="Shimura Y."/>
            <person name="Fujisawa T."/>
            <person name="Nakamura Y."/>
            <person name="Kawachi M."/>
        </authorList>
    </citation>
    <scope>NUCLEOTIDE SEQUENCE [LARGE SCALE GENOMIC DNA]</scope>
    <source>
        <strain evidence="2 3">NIES-21</strain>
    </source>
</reference>
<organism evidence="2 3">
    <name type="scientific">Anabaenopsis circularis NIES-21</name>
    <dbReference type="NCBI Taxonomy" id="1085406"/>
    <lineage>
        <taxon>Bacteria</taxon>
        <taxon>Bacillati</taxon>
        <taxon>Cyanobacteriota</taxon>
        <taxon>Cyanophyceae</taxon>
        <taxon>Nostocales</taxon>
        <taxon>Nodulariaceae</taxon>
        <taxon>Anabaenopsis</taxon>
    </lineage>
</organism>
<dbReference type="InterPro" id="IPR007569">
    <property type="entry name" value="DUF559"/>
</dbReference>
<gene>
    <name evidence="2" type="ORF">NIES21_08800</name>
</gene>
<sequence>MPHMDAQEFLGPYAVMQYMDAYQFLEDYAEGVRYFCEKTLSEVNFSGRDLRSVMLRLVNLSEACLIGADLRGAMLSEIDLSSADLSGADLRGVIMSNVDLSLAKLNGADLSGASIVKVKLNAAHLRGAKLCGAHIDSVDFSDADVEETDFRGAEFSNAFERFANKRKNGDNVVCSSDEVVCSSETMPNNAVNNQGIPYPNSPLYKWNRLWFRSKSEIKIAQAFDRANVFFMANCLARLSDPHKPNRRFNLEPDFVVCHQGKWGILEVDGHYHRPENRAKEQERERQFQFQGIRAVYRFDASRCYQEPDTVVSEFLKLIEIMH</sequence>
<protein>
    <submittedName>
        <fullName evidence="2">Pentapeptide repeat protein</fullName>
    </submittedName>
</protein>
<dbReference type="PANTHER" id="PTHR14136:SF17">
    <property type="entry name" value="BTB_POZ DOMAIN-CONTAINING PROTEIN KCTD9"/>
    <property type="match status" value="1"/>
</dbReference>
<dbReference type="OrthoDB" id="490543at2"/>
<dbReference type="InterPro" id="IPR051082">
    <property type="entry name" value="Pentapeptide-BTB/POZ_domain"/>
</dbReference>
<dbReference type="InterPro" id="IPR001646">
    <property type="entry name" value="5peptide_repeat"/>
</dbReference>
<dbReference type="AlphaFoldDB" id="A0A1Z4GCL0"/>
<keyword evidence="3" id="KW-1185">Reference proteome</keyword>
<name>A0A1Z4GCL0_9CYAN</name>
<feature type="domain" description="DUF559" evidence="1">
    <location>
        <begin position="253"/>
        <end position="318"/>
    </location>
</feature>
<proteinExistence type="predicted"/>
<dbReference type="Pfam" id="PF00805">
    <property type="entry name" value="Pentapeptide"/>
    <property type="match status" value="3"/>
</dbReference>
<dbReference type="SUPFAM" id="SSF141571">
    <property type="entry name" value="Pentapeptide repeat-like"/>
    <property type="match status" value="1"/>
</dbReference>
<dbReference type="Proteomes" id="UP000218287">
    <property type="component" value="Chromosome"/>
</dbReference>
<evidence type="ECO:0000259" key="1">
    <source>
        <dbReference type="Pfam" id="PF04480"/>
    </source>
</evidence>
<dbReference type="PANTHER" id="PTHR14136">
    <property type="entry name" value="BTB_POZ DOMAIN-CONTAINING PROTEIN KCTD9"/>
    <property type="match status" value="1"/>
</dbReference>